<gene>
    <name evidence="2" type="ORF">JR064_11285</name>
</gene>
<feature type="domain" description="Putative DNA-binding" evidence="1">
    <location>
        <begin position="6"/>
        <end position="90"/>
    </location>
</feature>
<dbReference type="Pfam" id="PF09836">
    <property type="entry name" value="DUF2063"/>
    <property type="match status" value="1"/>
</dbReference>
<accession>A0ABS3B5P9</accession>
<evidence type="ECO:0000313" key="3">
    <source>
        <dbReference type="Proteomes" id="UP000695802"/>
    </source>
</evidence>
<dbReference type="RefSeq" id="WP_206229778.1">
    <property type="nucleotide sequence ID" value="NZ_JAFIWB010000010.1"/>
</dbReference>
<dbReference type="EMBL" id="JAFIWB010000010">
    <property type="protein sequence ID" value="MBN6102751.1"/>
    <property type="molecule type" value="Genomic_DNA"/>
</dbReference>
<dbReference type="InterPro" id="IPR044922">
    <property type="entry name" value="DUF2063_N_sf"/>
</dbReference>
<dbReference type="Gene3D" id="1.10.150.690">
    <property type="entry name" value="DUF2063"/>
    <property type="match status" value="1"/>
</dbReference>
<reference evidence="2 3" key="1">
    <citation type="submission" date="2021-02" db="EMBL/GenBank/DDBJ databases">
        <title>Taxonomically Unique Crown Gall-Associated Xanthomonas Stains Have Deficiency in Virulence Repertories.</title>
        <authorList>
            <person name="Mafakheri H."/>
            <person name="Taghavi S.M."/>
            <person name="Dimkic I."/>
            <person name="Nemanja K."/>
            <person name="Osdaghi E."/>
        </authorList>
    </citation>
    <scope>NUCLEOTIDE SEQUENCE [LARGE SCALE GENOMIC DNA]</scope>
    <source>
        <strain evidence="2 3">FX4</strain>
    </source>
</reference>
<protein>
    <submittedName>
        <fullName evidence="2">DNA-binding domain-containing protein</fullName>
    </submittedName>
</protein>
<sequence>MNALAQFQDGFARALYGDGDAGGLAAQPGFRIYRNTVLRACIDALQANFPSVQRLVGAAWFEEAARAYARRCPPDDVRLLNYGDDFDAFLAALPEARQLPYLPGVAQLDRSWREAHVAADAAVLDPQAVAALPREQLAGARVAVHPSARWHWFEALPVYAIWCAQRDAAPVPELAWRGEGALLLRHGGQVHRQALGLGGCALLEACRGGVTLQAAAARAQQAEPALALADTFATLLRAGAFSSLDLSSTQGIP</sequence>
<organism evidence="2 3">
    <name type="scientific">Xanthomonas bonasiae</name>
    <dbReference type="NCBI Taxonomy" id="2810351"/>
    <lineage>
        <taxon>Bacteria</taxon>
        <taxon>Pseudomonadati</taxon>
        <taxon>Pseudomonadota</taxon>
        <taxon>Gammaproteobacteria</taxon>
        <taxon>Lysobacterales</taxon>
        <taxon>Lysobacteraceae</taxon>
        <taxon>Xanthomonas</taxon>
    </lineage>
</organism>
<dbReference type="Proteomes" id="UP000695802">
    <property type="component" value="Unassembled WGS sequence"/>
</dbReference>
<keyword evidence="3" id="KW-1185">Reference proteome</keyword>
<keyword evidence="2" id="KW-0238">DNA-binding</keyword>
<evidence type="ECO:0000259" key="1">
    <source>
        <dbReference type="Pfam" id="PF09836"/>
    </source>
</evidence>
<evidence type="ECO:0000313" key="2">
    <source>
        <dbReference type="EMBL" id="MBN6102751.1"/>
    </source>
</evidence>
<proteinExistence type="predicted"/>
<dbReference type="InterPro" id="IPR018640">
    <property type="entry name" value="DUF2063"/>
</dbReference>
<comment type="caution">
    <text evidence="2">The sequence shown here is derived from an EMBL/GenBank/DDBJ whole genome shotgun (WGS) entry which is preliminary data.</text>
</comment>
<name>A0ABS3B5P9_9XANT</name>
<dbReference type="GO" id="GO:0003677">
    <property type="term" value="F:DNA binding"/>
    <property type="evidence" value="ECO:0007669"/>
    <property type="project" value="UniProtKB-KW"/>
</dbReference>